<dbReference type="STRING" id="1150298.ERS852406_00085"/>
<evidence type="ECO:0000256" key="1">
    <source>
        <dbReference type="SAM" id="MobiDB-lite"/>
    </source>
</evidence>
<reference evidence="6 9" key="2">
    <citation type="journal article" date="2020" name="Cell Host Microbe">
        <title>Functional and Genomic Variation between Human-Derived Isolates of Lachnospiraceae Reveals Inter- and Intra-Species Diversity.</title>
        <authorList>
            <person name="Sorbara M.T."/>
            <person name="Littmann E.R."/>
            <person name="Fontana E."/>
            <person name="Moody T.U."/>
            <person name="Kohout C.E."/>
            <person name="Gjonbalaj M."/>
            <person name="Eaton V."/>
            <person name="Seok R."/>
            <person name="Leiner I.M."/>
            <person name="Pamer E.G."/>
        </authorList>
    </citation>
    <scope>NUCLEOTIDE SEQUENCE [LARGE SCALE GENOMIC DNA]</scope>
    <source>
        <strain evidence="6 9">MSK.14.54</strain>
    </source>
</reference>
<evidence type="ECO:0000313" key="4">
    <source>
        <dbReference type="EMBL" id="MBN2951999.1"/>
    </source>
</evidence>
<evidence type="ECO:0000313" key="3">
    <source>
        <dbReference type="EMBL" id="CUN37058.1"/>
    </source>
</evidence>
<dbReference type="EMBL" id="JAFHBD010000001">
    <property type="protein sequence ID" value="MBN2951999.1"/>
    <property type="molecule type" value="Genomic_DNA"/>
</dbReference>
<dbReference type="EMBL" id="JAKNFS010000016">
    <property type="protein sequence ID" value="MCG4766269.1"/>
    <property type="molecule type" value="Genomic_DNA"/>
</dbReference>
<dbReference type="EMBL" id="CYYV01000001">
    <property type="protein sequence ID" value="CUN37058.1"/>
    <property type="molecule type" value="Genomic_DNA"/>
</dbReference>
<dbReference type="GeneID" id="79854847"/>
<evidence type="ECO:0000313" key="5">
    <source>
        <dbReference type="EMBL" id="MCG4766269.1"/>
    </source>
</evidence>
<sequence>MKKAVISVLVGTAVLAFVACGKNAATENSSDSGVSTVSASSQVENGQKATRVNQGTNLSPGSPKNIPSGGGNSSGRTHHSETHHSETHHSDAHHD</sequence>
<reference evidence="6" key="3">
    <citation type="submission" date="2020-02" db="EMBL/GenBank/DDBJ databases">
        <authorList>
            <person name="Littmann E."/>
            <person name="Sorbara M."/>
        </authorList>
    </citation>
    <scope>NUCLEOTIDE SEQUENCE</scope>
    <source>
        <strain evidence="6">MSK.14.54</strain>
    </source>
</reference>
<feature type="compositionally biased region" description="Basic and acidic residues" evidence="1">
    <location>
        <begin position="78"/>
        <end position="95"/>
    </location>
</feature>
<dbReference type="Proteomes" id="UP000737612">
    <property type="component" value="Unassembled WGS sequence"/>
</dbReference>
<reference evidence="3 7" key="1">
    <citation type="submission" date="2015-09" db="EMBL/GenBank/DDBJ databases">
        <authorList>
            <consortium name="Pathogen Informatics"/>
        </authorList>
    </citation>
    <scope>NUCLEOTIDE SEQUENCE [LARGE SCALE GENOMIC DNA]</scope>
    <source>
        <strain evidence="3 7">2789STDY5608849</strain>
    </source>
</reference>
<evidence type="ECO:0000313" key="9">
    <source>
        <dbReference type="Proteomes" id="UP000768180"/>
    </source>
</evidence>
<keyword evidence="2" id="KW-0732">Signal</keyword>
<evidence type="ECO:0000313" key="6">
    <source>
        <dbReference type="EMBL" id="NSE17523.1"/>
    </source>
</evidence>
<feature type="compositionally biased region" description="Low complexity" evidence="1">
    <location>
        <begin position="29"/>
        <end position="43"/>
    </location>
</feature>
<evidence type="ECO:0008006" key="10">
    <source>
        <dbReference type="Google" id="ProtNLM"/>
    </source>
</evidence>
<dbReference type="PROSITE" id="PS51257">
    <property type="entry name" value="PROKAR_LIPOPROTEIN"/>
    <property type="match status" value="1"/>
</dbReference>
<dbReference type="Proteomes" id="UP001199915">
    <property type="component" value="Unassembled WGS sequence"/>
</dbReference>
<feature type="region of interest" description="Disordered" evidence="1">
    <location>
        <begin position="24"/>
        <end position="95"/>
    </location>
</feature>
<reference evidence="5" key="5">
    <citation type="submission" date="2022-01" db="EMBL/GenBank/DDBJ databases">
        <title>Collection of gut derived symbiotic bacterial strains cultured from healthy donors.</title>
        <authorList>
            <person name="Lin H."/>
            <person name="Kohout C."/>
            <person name="Waligurski E."/>
            <person name="Pamer E.G."/>
        </authorList>
    </citation>
    <scope>NUCLEOTIDE SEQUENCE</scope>
    <source>
        <strain evidence="5">DFI.5.49</strain>
    </source>
</reference>
<evidence type="ECO:0000313" key="8">
    <source>
        <dbReference type="Proteomes" id="UP000737612"/>
    </source>
</evidence>
<keyword evidence="9" id="KW-1185">Reference proteome</keyword>
<name>A0A174T955_9FIRM</name>
<organism evidence="4 8">
    <name type="scientific">Fusicatenibacter saccharivorans</name>
    <dbReference type="NCBI Taxonomy" id="1150298"/>
    <lineage>
        <taxon>Bacteria</taxon>
        <taxon>Bacillati</taxon>
        <taxon>Bacillota</taxon>
        <taxon>Clostridia</taxon>
        <taxon>Lachnospirales</taxon>
        <taxon>Lachnospiraceae</taxon>
        <taxon>Fusicatenibacter</taxon>
    </lineage>
</organism>
<accession>A0A174T955</accession>
<feature type="chain" id="PRO_5014252603" description="Lipoprotein" evidence="2">
    <location>
        <begin position="25"/>
        <end position="95"/>
    </location>
</feature>
<feature type="signal peptide" evidence="2">
    <location>
        <begin position="1"/>
        <end position="24"/>
    </location>
</feature>
<gene>
    <name evidence="3" type="ORF">ERS852406_00085</name>
    <name evidence="6" type="ORF">G5B05_14205</name>
    <name evidence="4" type="ORF">JTJ23_00030</name>
    <name evidence="5" type="ORF">L0N21_12240</name>
</gene>
<evidence type="ECO:0000256" key="2">
    <source>
        <dbReference type="SAM" id="SignalP"/>
    </source>
</evidence>
<protein>
    <recommendedName>
        <fullName evidence="10">Lipoprotein</fullName>
    </recommendedName>
</protein>
<dbReference type="Proteomes" id="UP000095706">
    <property type="component" value="Unassembled WGS sequence"/>
</dbReference>
<dbReference type="AlphaFoldDB" id="A0A174T955"/>
<dbReference type="Proteomes" id="UP000768180">
    <property type="component" value="Unassembled WGS sequence"/>
</dbReference>
<reference evidence="4" key="4">
    <citation type="submission" date="2021-02" db="EMBL/GenBank/DDBJ databases">
        <title>Metagenome-assembled genomes from human diarrheal sample B26.</title>
        <authorList>
            <person name="Ateba T.P."/>
            <person name="Alayande K.A."/>
            <person name="Mwanza M."/>
        </authorList>
    </citation>
    <scope>NUCLEOTIDE SEQUENCE</scope>
    <source>
        <strain evidence="4">06WH</strain>
    </source>
</reference>
<proteinExistence type="predicted"/>
<evidence type="ECO:0000313" key="7">
    <source>
        <dbReference type="Proteomes" id="UP000095706"/>
    </source>
</evidence>
<dbReference type="EMBL" id="JAAITQ010000035">
    <property type="protein sequence ID" value="NSE17523.1"/>
    <property type="molecule type" value="Genomic_DNA"/>
</dbReference>
<dbReference type="RefSeq" id="WP_055220917.1">
    <property type="nucleotide sequence ID" value="NZ_CABJFB010000004.1"/>
</dbReference>
<feature type="compositionally biased region" description="Polar residues" evidence="1">
    <location>
        <begin position="44"/>
        <end position="62"/>
    </location>
</feature>